<dbReference type="EMBL" id="CM037615">
    <property type="protein sequence ID" value="KAH8013974.1"/>
    <property type="molecule type" value="Genomic_DNA"/>
</dbReference>
<accession>A0ACB8G366</accession>
<gene>
    <name evidence="1" type="ORF">K3G42_024291</name>
</gene>
<evidence type="ECO:0000313" key="1">
    <source>
        <dbReference type="EMBL" id="KAH8013974.1"/>
    </source>
</evidence>
<evidence type="ECO:0000313" key="2">
    <source>
        <dbReference type="Proteomes" id="UP000827872"/>
    </source>
</evidence>
<protein>
    <submittedName>
        <fullName evidence="1">Uncharacterized protein</fullName>
    </submittedName>
</protein>
<reference evidence="1" key="1">
    <citation type="submission" date="2021-08" db="EMBL/GenBank/DDBJ databases">
        <title>The first chromosome-level gecko genome reveals the dynamic sex chromosomes of Neotropical dwarf geckos (Sphaerodactylidae: Sphaerodactylus).</title>
        <authorList>
            <person name="Pinto B.J."/>
            <person name="Keating S.E."/>
            <person name="Gamble T."/>
        </authorList>
    </citation>
    <scope>NUCLEOTIDE SEQUENCE</scope>
    <source>
        <strain evidence="1">TG3544</strain>
    </source>
</reference>
<dbReference type="Proteomes" id="UP000827872">
    <property type="component" value="Linkage Group LG02"/>
</dbReference>
<organism evidence="1 2">
    <name type="scientific">Sphaerodactylus townsendi</name>
    <dbReference type="NCBI Taxonomy" id="933632"/>
    <lineage>
        <taxon>Eukaryota</taxon>
        <taxon>Metazoa</taxon>
        <taxon>Chordata</taxon>
        <taxon>Craniata</taxon>
        <taxon>Vertebrata</taxon>
        <taxon>Euteleostomi</taxon>
        <taxon>Lepidosauria</taxon>
        <taxon>Squamata</taxon>
        <taxon>Bifurcata</taxon>
        <taxon>Gekkota</taxon>
        <taxon>Sphaerodactylidae</taxon>
        <taxon>Sphaerodactylus</taxon>
    </lineage>
</organism>
<sequence length="239" mass="26005">MKRVECRTIDESSEEKLFEIIKKGELHYEHSIWKSVSEAAKHVLQLLLKVDPAHRITANELLDNQWITGETDIQRPCNVLELMKKWNSSSKAETGVPNLIVDDLNGASGSAQQEENHEGQESPVSSNGNSEAAAETETESGSSKPSTPTKQVNKKKNNTNALPNGTLKKKSSSLKSCSSSQISGIGSVSPVANSKRSQDCQEKKMEVEKPSVSVSQGSLNKSAQKQATNSSLLKTKKKT</sequence>
<proteinExistence type="predicted"/>
<comment type="caution">
    <text evidence="1">The sequence shown here is derived from an EMBL/GenBank/DDBJ whole genome shotgun (WGS) entry which is preliminary data.</text>
</comment>
<keyword evidence="2" id="KW-1185">Reference proteome</keyword>
<name>A0ACB8G366_9SAUR</name>